<dbReference type="SUPFAM" id="SSF111369">
    <property type="entry name" value="HlyD-like secretion proteins"/>
    <property type="match status" value="1"/>
</dbReference>
<dbReference type="InterPro" id="IPR058625">
    <property type="entry name" value="MdtA-like_BSH"/>
</dbReference>
<organism evidence="4 5">
    <name type="scientific">Alloacidobacterium dinghuense</name>
    <dbReference type="NCBI Taxonomy" id="2763107"/>
    <lineage>
        <taxon>Bacteria</taxon>
        <taxon>Pseudomonadati</taxon>
        <taxon>Acidobacteriota</taxon>
        <taxon>Terriglobia</taxon>
        <taxon>Terriglobales</taxon>
        <taxon>Acidobacteriaceae</taxon>
        <taxon>Alloacidobacterium</taxon>
    </lineage>
</organism>
<proteinExistence type="inferred from homology"/>
<evidence type="ECO:0000313" key="4">
    <source>
        <dbReference type="EMBL" id="QNI34734.1"/>
    </source>
</evidence>
<dbReference type="GO" id="GO:0015562">
    <property type="term" value="F:efflux transmembrane transporter activity"/>
    <property type="evidence" value="ECO:0007669"/>
    <property type="project" value="TreeGrafter"/>
</dbReference>
<dbReference type="Gene3D" id="1.10.287.470">
    <property type="entry name" value="Helix hairpin bin"/>
    <property type="match status" value="1"/>
</dbReference>
<protein>
    <submittedName>
        <fullName evidence="4">Efflux RND transporter periplasmic adaptor subunit</fullName>
    </submittedName>
</protein>
<feature type="domain" description="YknX-like C-terminal permuted SH3-like" evidence="3">
    <location>
        <begin position="252"/>
        <end position="321"/>
    </location>
</feature>
<evidence type="ECO:0000259" key="3">
    <source>
        <dbReference type="Pfam" id="PF25989"/>
    </source>
</evidence>
<dbReference type="Gene3D" id="2.40.30.170">
    <property type="match status" value="1"/>
</dbReference>
<keyword evidence="5" id="KW-1185">Reference proteome</keyword>
<dbReference type="NCBIfam" id="TIGR01730">
    <property type="entry name" value="RND_mfp"/>
    <property type="match status" value="1"/>
</dbReference>
<comment type="similarity">
    <text evidence="1">Belongs to the membrane fusion protein (MFP) (TC 8.A.1) family.</text>
</comment>
<dbReference type="KEGG" id="adin:H7849_01825"/>
<dbReference type="Pfam" id="PF25917">
    <property type="entry name" value="BSH_RND"/>
    <property type="match status" value="1"/>
</dbReference>
<dbReference type="AlphaFoldDB" id="A0A7G8BQB4"/>
<feature type="domain" description="Multidrug resistance protein MdtA-like barrel-sandwich hybrid" evidence="2">
    <location>
        <begin position="27"/>
        <end position="162"/>
    </location>
</feature>
<dbReference type="Gene3D" id="2.40.50.100">
    <property type="match status" value="1"/>
</dbReference>
<dbReference type="InterPro" id="IPR058637">
    <property type="entry name" value="YknX-like_C"/>
</dbReference>
<dbReference type="Gene3D" id="2.40.420.20">
    <property type="match status" value="1"/>
</dbReference>
<dbReference type="PANTHER" id="PTHR30469">
    <property type="entry name" value="MULTIDRUG RESISTANCE PROTEIN MDTA"/>
    <property type="match status" value="1"/>
</dbReference>
<dbReference type="PANTHER" id="PTHR30469:SF39">
    <property type="entry name" value="SLL0180 PROTEIN"/>
    <property type="match status" value="1"/>
</dbReference>
<dbReference type="Proteomes" id="UP000515312">
    <property type="component" value="Chromosome"/>
</dbReference>
<dbReference type="InterPro" id="IPR006143">
    <property type="entry name" value="RND_pump_MFP"/>
</dbReference>
<dbReference type="GO" id="GO:1990281">
    <property type="term" value="C:efflux pump complex"/>
    <property type="evidence" value="ECO:0007669"/>
    <property type="project" value="TreeGrafter"/>
</dbReference>
<evidence type="ECO:0000259" key="2">
    <source>
        <dbReference type="Pfam" id="PF25917"/>
    </source>
</evidence>
<dbReference type="Pfam" id="PF25989">
    <property type="entry name" value="YknX_C"/>
    <property type="match status" value="1"/>
</dbReference>
<gene>
    <name evidence="4" type="ORF">H7849_01825</name>
</gene>
<evidence type="ECO:0000256" key="1">
    <source>
        <dbReference type="ARBA" id="ARBA00009477"/>
    </source>
</evidence>
<accession>A0A7G8BQB4</accession>
<evidence type="ECO:0000313" key="5">
    <source>
        <dbReference type="Proteomes" id="UP000515312"/>
    </source>
</evidence>
<sequence>MPVQTVTVEPQPVARGDEYVSTIKSRRSATITPQVAGNLVKIEARSGDHVKAGQLLMVIDPLKQQATVDSQRSTEKQKQAVYEYNQVEVERQRKLYAAGVTSRDTLDQAEQAYKNSKADYESAVASRATQESELAYYSIRAPFDGIVGDIPVHLGDYVSSSTLLTTVDENRDLEAYIYIPTERASQVHIGLPVDILDNSGKQVERTTINFISPQVDDQLQGILAKAPVHSPLLRTEQLVKAKVIWSTAPAPTVPVLAVTRLGGQTFVYVAQSDNGKFVAKQRAVTLGDTIGNNYAVEAGLKNGDKVIVSGTQFLVDGVPVQPLG</sequence>
<name>A0A7G8BQB4_9BACT</name>
<reference evidence="4 5" key="1">
    <citation type="submission" date="2020-08" db="EMBL/GenBank/DDBJ databases">
        <title>Edaphobacter telluris sp. nov. and Acidobacterium dinghuensis sp. nov., two acidobacteria isolated from forest soil.</title>
        <authorList>
            <person name="Fu J."/>
            <person name="Qiu L."/>
        </authorList>
    </citation>
    <scope>NUCLEOTIDE SEQUENCE [LARGE SCALE GENOMIC DNA]</scope>
    <source>
        <strain evidence="4">4Y35</strain>
    </source>
</reference>
<dbReference type="EMBL" id="CP060394">
    <property type="protein sequence ID" value="QNI34734.1"/>
    <property type="molecule type" value="Genomic_DNA"/>
</dbReference>